<sequence>MSSPDPTSHLSSTRPAEQDTVPQGHYEPKQDPVKADVVHHLYFEDNDSFFPPSWLGKDTAPSERRSPNHSTSHDPKN</sequence>
<protein>
    <submittedName>
        <fullName evidence="2">Uncharacterized protein</fullName>
    </submittedName>
</protein>
<dbReference type="Proteomes" id="UP001149163">
    <property type="component" value="Unassembled WGS sequence"/>
</dbReference>
<name>A0A9W9LUP3_9EURO</name>
<reference evidence="2" key="2">
    <citation type="journal article" date="2023" name="IMA Fungus">
        <title>Comparative genomic study of the Penicillium genus elucidates a diverse pangenome and 15 lateral gene transfer events.</title>
        <authorList>
            <person name="Petersen C."/>
            <person name="Sorensen T."/>
            <person name="Nielsen M.R."/>
            <person name="Sondergaard T.E."/>
            <person name="Sorensen J.L."/>
            <person name="Fitzpatrick D.A."/>
            <person name="Frisvad J.C."/>
            <person name="Nielsen K.L."/>
        </authorList>
    </citation>
    <scope>NUCLEOTIDE SEQUENCE</scope>
    <source>
        <strain evidence="2">IBT 26290</strain>
    </source>
</reference>
<dbReference type="OrthoDB" id="4475146at2759"/>
<dbReference type="RefSeq" id="XP_056548012.1">
    <property type="nucleotide sequence ID" value="XM_056684406.1"/>
</dbReference>
<comment type="caution">
    <text evidence="2">The sequence shown here is derived from an EMBL/GenBank/DDBJ whole genome shotgun (WGS) entry which is preliminary data.</text>
</comment>
<evidence type="ECO:0000313" key="3">
    <source>
        <dbReference type="Proteomes" id="UP001149163"/>
    </source>
</evidence>
<feature type="region of interest" description="Disordered" evidence="1">
    <location>
        <begin position="1"/>
        <end position="33"/>
    </location>
</feature>
<feature type="region of interest" description="Disordered" evidence="1">
    <location>
        <begin position="46"/>
        <end position="77"/>
    </location>
</feature>
<dbReference type="AlphaFoldDB" id="A0A9W9LUP3"/>
<keyword evidence="3" id="KW-1185">Reference proteome</keyword>
<evidence type="ECO:0000256" key="1">
    <source>
        <dbReference type="SAM" id="MobiDB-lite"/>
    </source>
</evidence>
<feature type="compositionally biased region" description="Basic and acidic residues" evidence="1">
    <location>
        <begin position="60"/>
        <end position="77"/>
    </location>
</feature>
<organism evidence="2 3">
    <name type="scientific">Penicillium canariense</name>
    <dbReference type="NCBI Taxonomy" id="189055"/>
    <lineage>
        <taxon>Eukaryota</taxon>
        <taxon>Fungi</taxon>
        <taxon>Dikarya</taxon>
        <taxon>Ascomycota</taxon>
        <taxon>Pezizomycotina</taxon>
        <taxon>Eurotiomycetes</taxon>
        <taxon>Eurotiomycetidae</taxon>
        <taxon>Eurotiales</taxon>
        <taxon>Aspergillaceae</taxon>
        <taxon>Penicillium</taxon>
    </lineage>
</organism>
<reference evidence="2" key="1">
    <citation type="submission" date="2022-11" db="EMBL/GenBank/DDBJ databases">
        <authorList>
            <person name="Petersen C."/>
        </authorList>
    </citation>
    <scope>NUCLEOTIDE SEQUENCE</scope>
    <source>
        <strain evidence="2">IBT 26290</strain>
    </source>
</reference>
<evidence type="ECO:0000313" key="2">
    <source>
        <dbReference type="EMBL" id="KAJ5176404.1"/>
    </source>
</evidence>
<dbReference type="GeneID" id="81423582"/>
<gene>
    <name evidence="2" type="ORF">N7482_002281</name>
</gene>
<accession>A0A9W9LUP3</accession>
<feature type="compositionally biased region" description="Polar residues" evidence="1">
    <location>
        <begin position="1"/>
        <end position="15"/>
    </location>
</feature>
<proteinExistence type="predicted"/>
<dbReference type="EMBL" id="JAPQKN010000001">
    <property type="protein sequence ID" value="KAJ5176404.1"/>
    <property type="molecule type" value="Genomic_DNA"/>
</dbReference>